<reference evidence="1 2" key="1">
    <citation type="submission" date="2018-09" db="EMBL/GenBank/DDBJ databases">
        <authorList>
            <person name="Zhu H."/>
        </authorList>
    </citation>
    <scope>NUCLEOTIDE SEQUENCE [LARGE SCALE GENOMIC DNA]</scope>
    <source>
        <strain evidence="1 2">K1W22B-8</strain>
    </source>
</reference>
<comment type="caution">
    <text evidence="1">The sequence shown here is derived from an EMBL/GenBank/DDBJ whole genome shotgun (WGS) entry which is preliminary data.</text>
</comment>
<dbReference type="Proteomes" id="UP000284605">
    <property type="component" value="Unassembled WGS sequence"/>
</dbReference>
<accession>A0A418WAJ2</accession>
<evidence type="ECO:0000313" key="2">
    <source>
        <dbReference type="Proteomes" id="UP000284605"/>
    </source>
</evidence>
<organism evidence="1 2">
    <name type="scientific">Oleomonas cavernae</name>
    <dbReference type="NCBI Taxonomy" id="2320859"/>
    <lineage>
        <taxon>Bacteria</taxon>
        <taxon>Pseudomonadati</taxon>
        <taxon>Pseudomonadota</taxon>
        <taxon>Alphaproteobacteria</taxon>
        <taxon>Acetobacterales</taxon>
        <taxon>Acetobacteraceae</taxon>
        <taxon>Oleomonas</taxon>
    </lineage>
</organism>
<keyword evidence="2" id="KW-1185">Reference proteome</keyword>
<sequence length="104" mass="12041">MAHITSYANNTKWRKLQQKMAGLASKAPIWQIKYLGLDHFGKSDGEWFYHFRLEEYEKIEWCDLTPAKSPDAISLSDIALICKMIGLETEVMENSVRVIGYRLT</sequence>
<name>A0A418WAJ2_9PROT</name>
<evidence type="ECO:0000313" key="1">
    <source>
        <dbReference type="EMBL" id="RJF87032.1"/>
    </source>
</evidence>
<gene>
    <name evidence="1" type="ORF">D3874_08360</name>
</gene>
<dbReference type="AlphaFoldDB" id="A0A418WAJ2"/>
<dbReference type="InterPro" id="IPR046500">
    <property type="entry name" value="DUF6678"/>
</dbReference>
<proteinExistence type="predicted"/>
<protein>
    <submittedName>
        <fullName evidence="1">Uncharacterized protein</fullName>
    </submittedName>
</protein>
<dbReference type="EMBL" id="QYUK01000011">
    <property type="protein sequence ID" value="RJF87032.1"/>
    <property type="molecule type" value="Genomic_DNA"/>
</dbReference>
<dbReference type="Pfam" id="PF20383">
    <property type="entry name" value="DUF6678"/>
    <property type="match status" value="1"/>
</dbReference>